<dbReference type="STRING" id="469371.Tbis_0912"/>
<evidence type="ECO:0000256" key="1">
    <source>
        <dbReference type="SAM" id="MobiDB-lite"/>
    </source>
</evidence>
<gene>
    <name evidence="2" type="ordered locus">Tbis_0912</name>
</gene>
<evidence type="ECO:0000313" key="2">
    <source>
        <dbReference type="EMBL" id="ADG87636.1"/>
    </source>
</evidence>
<keyword evidence="3" id="KW-1185">Reference proteome</keyword>
<organism evidence="2 3">
    <name type="scientific">Thermobispora bispora (strain ATCC 19993 / DSM 43833 / CBS 139.67 / JCM 10125 / KCTC 9307 / NBRC 14880 / R51)</name>
    <dbReference type="NCBI Taxonomy" id="469371"/>
    <lineage>
        <taxon>Bacteria</taxon>
        <taxon>Bacillati</taxon>
        <taxon>Actinomycetota</taxon>
        <taxon>Actinomycetes</taxon>
        <taxon>Streptosporangiales</taxon>
        <taxon>Streptosporangiaceae</taxon>
        <taxon>Thermobispora</taxon>
    </lineage>
</organism>
<evidence type="ECO:0008006" key="4">
    <source>
        <dbReference type="Google" id="ProtNLM"/>
    </source>
</evidence>
<accession>D6Y741</accession>
<name>D6Y741_THEBD</name>
<dbReference type="HOGENOM" id="CLU_133073_0_0_11"/>
<reference evidence="2 3" key="1">
    <citation type="submission" date="2010-01" db="EMBL/GenBank/DDBJ databases">
        <title>The complete genome of Thermobispora bispora DSM 43833.</title>
        <authorList>
            <consortium name="US DOE Joint Genome Institute (JGI-PGF)"/>
            <person name="Lucas S."/>
            <person name="Copeland A."/>
            <person name="Lapidus A."/>
            <person name="Glavina del Rio T."/>
            <person name="Dalin E."/>
            <person name="Tice H."/>
            <person name="Bruce D."/>
            <person name="Goodwin L."/>
            <person name="Pitluck S."/>
            <person name="Kyrpides N."/>
            <person name="Mavromatis K."/>
            <person name="Ivanova N."/>
            <person name="Mikhailova N."/>
            <person name="Chertkov O."/>
            <person name="Brettin T."/>
            <person name="Detter J.C."/>
            <person name="Han C."/>
            <person name="Larimer F."/>
            <person name="Land M."/>
            <person name="Hauser L."/>
            <person name="Markowitz V."/>
            <person name="Cheng J.-F."/>
            <person name="Hugenholtz P."/>
            <person name="Woyke T."/>
            <person name="Wu D."/>
            <person name="Jando M."/>
            <person name="Schneider S."/>
            <person name="Klenk H.-P."/>
            <person name="Eisen J.A."/>
        </authorList>
    </citation>
    <scope>NUCLEOTIDE SEQUENCE [LARGE SCALE GENOMIC DNA]</scope>
    <source>
        <strain evidence="3">ATCC 19993 / DSM 43833 / CBS 139.67 / JCM 10125 / KCTC 9307 / NBRC 14880 / R51</strain>
    </source>
</reference>
<dbReference type="eggNOG" id="ENOG5032YDP">
    <property type="taxonomic scope" value="Bacteria"/>
</dbReference>
<sequence length="104" mass="12169">MSPRRVRRLGPYERPGGRGSSRPIEWVAGIDRKEHAPDGEWVVRHVSGATDRVYRCPGCEQEIRPGVPHVVSWPNWPGGAEERRHWHTACWRNRINRGPLRRRY</sequence>
<dbReference type="EMBL" id="CP001874">
    <property type="protein sequence ID" value="ADG87636.1"/>
    <property type="molecule type" value="Genomic_DNA"/>
</dbReference>
<dbReference type="KEGG" id="tbi:Tbis_0912"/>
<evidence type="ECO:0000313" key="3">
    <source>
        <dbReference type="Proteomes" id="UP000006640"/>
    </source>
</evidence>
<dbReference type="RefSeq" id="WP_013131169.1">
    <property type="nucleotide sequence ID" value="NC_014165.1"/>
</dbReference>
<protein>
    <recommendedName>
        <fullName evidence="4">ATP/GTP-binding protein</fullName>
    </recommendedName>
</protein>
<feature type="region of interest" description="Disordered" evidence="1">
    <location>
        <begin position="1"/>
        <end position="23"/>
    </location>
</feature>
<proteinExistence type="predicted"/>
<dbReference type="Proteomes" id="UP000006640">
    <property type="component" value="Chromosome"/>
</dbReference>
<dbReference type="AlphaFoldDB" id="D6Y741"/>